<keyword evidence="1" id="KW-0472">Membrane</keyword>
<dbReference type="EMBL" id="JBHSMX010000065">
    <property type="protein sequence ID" value="MFC5523381.1"/>
    <property type="molecule type" value="Genomic_DNA"/>
</dbReference>
<name>A0ABW0QEV0_9BURK</name>
<feature type="transmembrane region" description="Helical" evidence="1">
    <location>
        <begin position="87"/>
        <end position="107"/>
    </location>
</feature>
<evidence type="ECO:0000256" key="1">
    <source>
        <dbReference type="SAM" id="Phobius"/>
    </source>
</evidence>
<organism evidence="2 3">
    <name type="scientific">Polaromonas jejuensis</name>
    <dbReference type="NCBI Taxonomy" id="457502"/>
    <lineage>
        <taxon>Bacteria</taxon>
        <taxon>Pseudomonadati</taxon>
        <taxon>Pseudomonadota</taxon>
        <taxon>Betaproteobacteria</taxon>
        <taxon>Burkholderiales</taxon>
        <taxon>Comamonadaceae</taxon>
        <taxon>Polaromonas</taxon>
    </lineage>
</organism>
<keyword evidence="1" id="KW-0812">Transmembrane</keyword>
<evidence type="ECO:0000313" key="2">
    <source>
        <dbReference type="EMBL" id="MFC5523381.1"/>
    </source>
</evidence>
<dbReference type="Proteomes" id="UP001596084">
    <property type="component" value="Unassembled WGS sequence"/>
</dbReference>
<proteinExistence type="predicted"/>
<keyword evidence="3" id="KW-1185">Reference proteome</keyword>
<dbReference type="RefSeq" id="WP_068832869.1">
    <property type="nucleotide sequence ID" value="NZ_JBHSMX010000065.1"/>
</dbReference>
<protein>
    <recommendedName>
        <fullName evidence="4">Transmembrane protein</fullName>
    </recommendedName>
</protein>
<comment type="caution">
    <text evidence="2">The sequence shown here is derived from an EMBL/GenBank/DDBJ whole genome shotgun (WGS) entry which is preliminary data.</text>
</comment>
<feature type="transmembrane region" description="Helical" evidence="1">
    <location>
        <begin position="58"/>
        <end position="80"/>
    </location>
</feature>
<evidence type="ECO:0000313" key="3">
    <source>
        <dbReference type="Proteomes" id="UP001596084"/>
    </source>
</evidence>
<accession>A0ABW0QEV0</accession>
<gene>
    <name evidence="2" type="ORF">ACFPP7_21050</name>
</gene>
<reference evidence="3" key="1">
    <citation type="journal article" date="2019" name="Int. J. Syst. Evol. Microbiol.">
        <title>The Global Catalogue of Microorganisms (GCM) 10K type strain sequencing project: providing services to taxonomists for standard genome sequencing and annotation.</title>
        <authorList>
            <consortium name="The Broad Institute Genomics Platform"/>
            <consortium name="The Broad Institute Genome Sequencing Center for Infectious Disease"/>
            <person name="Wu L."/>
            <person name="Ma J."/>
        </authorList>
    </citation>
    <scope>NUCLEOTIDE SEQUENCE [LARGE SCALE GENOMIC DNA]</scope>
    <source>
        <strain evidence="3">CGMCC 4.7277</strain>
    </source>
</reference>
<evidence type="ECO:0008006" key="4">
    <source>
        <dbReference type="Google" id="ProtNLM"/>
    </source>
</evidence>
<sequence length="170" mass="19330">MTLLKRLLRGLLLAPVALFLLFEEWGWEPLAAYFAALGRLPLWGRLERWIAGLPPRAALLVFGVPVLALVPIKLLALYLFGQGHVTLGLGLIVAAKLAGTAVAARLFQLTHPALMTMPWFARLYGRWKIWKDRILAQVRDTWAWHMGRRLKRRARFWGARLLAALKSARF</sequence>
<keyword evidence="1" id="KW-1133">Transmembrane helix</keyword>